<evidence type="ECO:0000256" key="6">
    <source>
        <dbReference type="ARBA" id="ARBA00022989"/>
    </source>
</evidence>
<organism evidence="10 11">
    <name type="scientific">Vallitalea longa</name>
    <dbReference type="NCBI Taxonomy" id="2936439"/>
    <lineage>
        <taxon>Bacteria</taxon>
        <taxon>Bacillati</taxon>
        <taxon>Bacillota</taxon>
        <taxon>Clostridia</taxon>
        <taxon>Lachnospirales</taxon>
        <taxon>Vallitaleaceae</taxon>
        <taxon>Vallitalea</taxon>
    </lineage>
</organism>
<comment type="function">
    <text evidence="8">Probably a riboflavin-binding protein that interacts with the energy-coupling factor (ECF) ABC-transporter complex.</text>
</comment>
<keyword evidence="5 9" id="KW-0812">Transmembrane</keyword>
<dbReference type="AlphaFoldDB" id="A0A9W6DH48"/>
<accession>A0A9W6DH48</accession>
<evidence type="ECO:0000256" key="7">
    <source>
        <dbReference type="ARBA" id="ARBA00023136"/>
    </source>
</evidence>
<evidence type="ECO:0000256" key="4">
    <source>
        <dbReference type="ARBA" id="ARBA00022475"/>
    </source>
</evidence>
<dbReference type="PIRSF" id="PIRSF037778">
    <property type="entry name" value="UCP037778_transp_RibU"/>
    <property type="match status" value="1"/>
</dbReference>
<feature type="transmembrane region" description="Helical" evidence="9">
    <location>
        <begin position="166"/>
        <end position="187"/>
    </location>
</feature>
<keyword evidence="7 8" id="KW-0472">Membrane</keyword>
<evidence type="ECO:0000256" key="8">
    <source>
        <dbReference type="PIRNR" id="PIRNR037778"/>
    </source>
</evidence>
<dbReference type="GO" id="GO:0005886">
    <property type="term" value="C:plasma membrane"/>
    <property type="evidence" value="ECO:0007669"/>
    <property type="project" value="UniProtKB-SubCell"/>
</dbReference>
<keyword evidence="4 8" id="KW-1003">Cell membrane</keyword>
<dbReference type="Proteomes" id="UP001144256">
    <property type="component" value="Unassembled WGS sequence"/>
</dbReference>
<evidence type="ECO:0000256" key="3">
    <source>
        <dbReference type="ARBA" id="ARBA00022448"/>
    </source>
</evidence>
<feature type="transmembrane region" description="Helical" evidence="9">
    <location>
        <begin position="21"/>
        <end position="42"/>
    </location>
</feature>
<evidence type="ECO:0000313" key="11">
    <source>
        <dbReference type="Proteomes" id="UP001144256"/>
    </source>
</evidence>
<evidence type="ECO:0000256" key="2">
    <source>
        <dbReference type="ARBA" id="ARBA00005540"/>
    </source>
</evidence>
<evidence type="ECO:0000256" key="5">
    <source>
        <dbReference type="ARBA" id="ARBA00022692"/>
    </source>
</evidence>
<dbReference type="EMBL" id="BRLB01000009">
    <property type="protein sequence ID" value="GKX30484.1"/>
    <property type="molecule type" value="Genomic_DNA"/>
</dbReference>
<comment type="subcellular location">
    <subcellularLocation>
        <location evidence="1">Cell membrane</location>
        <topology evidence="1">Multi-pass membrane protein</topology>
    </subcellularLocation>
</comment>
<keyword evidence="3 8" id="KW-0813">Transport</keyword>
<evidence type="ECO:0000313" key="10">
    <source>
        <dbReference type="EMBL" id="GKX30484.1"/>
    </source>
</evidence>
<dbReference type="InterPro" id="IPR024529">
    <property type="entry name" value="ECF_trnsprt_substrate-spec"/>
</dbReference>
<dbReference type="Pfam" id="PF12822">
    <property type="entry name" value="ECF_trnsprt"/>
    <property type="match status" value="1"/>
</dbReference>
<feature type="transmembrane region" description="Helical" evidence="9">
    <location>
        <begin position="62"/>
        <end position="80"/>
    </location>
</feature>
<dbReference type="PANTHER" id="PTHR38438">
    <property type="entry name" value="RIBOFLAVIN TRANSPORTER RIBU"/>
    <property type="match status" value="1"/>
</dbReference>
<dbReference type="InterPro" id="IPR025720">
    <property type="entry name" value="RibU"/>
</dbReference>
<evidence type="ECO:0000256" key="9">
    <source>
        <dbReference type="SAM" id="Phobius"/>
    </source>
</evidence>
<protein>
    <recommendedName>
        <fullName evidence="8">Riboflavin transporter</fullName>
    </recommendedName>
</protein>
<sequence>MEKTSKISIHGANHSKTEKKFNTIYLVKVALLSAIAYIIFILEFPLPYFPPFLEIDFSDTVAIIGGIILGPVATVIIQFMKNLLRFIMFNSGTGGIGEFANFLVGVAYVLPFCLIFKRNNVKRFVIGSLTAIIVMTITAGLVNYFINIPVYTGITSHTEKMGMIFGAYIPFNLIKGVIVTIFSGIVIKAFKPTILKKWS</sequence>
<comment type="caution">
    <text evidence="10">The sequence shown here is derived from an EMBL/GenBank/DDBJ whole genome shotgun (WGS) entry which is preliminary data.</text>
</comment>
<keyword evidence="11" id="KW-1185">Reference proteome</keyword>
<name>A0A9W6DH48_9FIRM</name>
<dbReference type="Gene3D" id="1.10.1760.20">
    <property type="match status" value="1"/>
</dbReference>
<dbReference type="RefSeq" id="WP_281816697.1">
    <property type="nucleotide sequence ID" value="NZ_BRLB01000009.1"/>
</dbReference>
<comment type="similarity">
    <text evidence="2 8">Belongs to the prokaryotic riboflavin transporter (P-RFT) (TC 2.A.87) family.</text>
</comment>
<dbReference type="PANTHER" id="PTHR38438:SF1">
    <property type="entry name" value="RIBOFLAVIN TRANSPORTER RIBU"/>
    <property type="match status" value="1"/>
</dbReference>
<gene>
    <name evidence="10" type="ORF">SH1V18_29640</name>
</gene>
<dbReference type="GO" id="GO:0032217">
    <property type="term" value="F:riboflavin transmembrane transporter activity"/>
    <property type="evidence" value="ECO:0007669"/>
    <property type="project" value="UniProtKB-UniRule"/>
</dbReference>
<keyword evidence="6 9" id="KW-1133">Transmembrane helix</keyword>
<evidence type="ECO:0000256" key="1">
    <source>
        <dbReference type="ARBA" id="ARBA00004651"/>
    </source>
</evidence>
<proteinExistence type="inferred from homology"/>
<feature type="transmembrane region" description="Helical" evidence="9">
    <location>
        <begin position="124"/>
        <end position="146"/>
    </location>
</feature>
<reference evidence="10" key="1">
    <citation type="submission" date="2022-06" db="EMBL/GenBank/DDBJ databases">
        <title>Vallitalea longa sp. nov., an anaerobic bacterium isolated from marine sediment.</title>
        <authorList>
            <person name="Hirano S."/>
            <person name="Terahara T."/>
            <person name="Mori K."/>
            <person name="Hamada M."/>
            <person name="Matsumoto R."/>
            <person name="Kobayashi T."/>
        </authorList>
    </citation>
    <scope>NUCLEOTIDE SEQUENCE</scope>
    <source>
        <strain evidence="10">SH18-1</strain>
    </source>
</reference>